<keyword evidence="1" id="KW-0732">Signal</keyword>
<sequence length="86" mass="9730">MARLSNRRQLRIILISVFFARSCVRSADILAEPNRRLLLLWLQATENTATTRQQHGNNTATTRDIRGSIEATLIRRYSADGAGDVF</sequence>
<evidence type="ECO:0008006" key="4">
    <source>
        <dbReference type="Google" id="ProtNLM"/>
    </source>
</evidence>
<keyword evidence="3" id="KW-1185">Reference proteome</keyword>
<reference evidence="2 3" key="1">
    <citation type="submission" date="2024-04" db="EMBL/GenBank/DDBJ databases">
        <authorList>
            <person name="Waldvogel A.-M."/>
            <person name="Schoenle A."/>
        </authorList>
    </citation>
    <scope>NUCLEOTIDE SEQUENCE [LARGE SCALE GENOMIC DNA]</scope>
</reference>
<feature type="signal peptide" evidence="1">
    <location>
        <begin position="1"/>
        <end position="26"/>
    </location>
</feature>
<evidence type="ECO:0000256" key="1">
    <source>
        <dbReference type="SAM" id="SignalP"/>
    </source>
</evidence>
<evidence type="ECO:0000313" key="3">
    <source>
        <dbReference type="Proteomes" id="UP001497482"/>
    </source>
</evidence>
<accession>A0AAV2J890</accession>
<gene>
    <name evidence="2" type="ORF">KC01_LOCUS4635</name>
</gene>
<dbReference type="AlphaFoldDB" id="A0AAV2J890"/>
<dbReference type="EMBL" id="OZ035833">
    <property type="protein sequence ID" value="CAL1572616.1"/>
    <property type="molecule type" value="Genomic_DNA"/>
</dbReference>
<organism evidence="2 3">
    <name type="scientific">Knipowitschia caucasica</name>
    <name type="common">Caucasian dwarf goby</name>
    <name type="synonym">Pomatoschistus caucasicus</name>
    <dbReference type="NCBI Taxonomy" id="637954"/>
    <lineage>
        <taxon>Eukaryota</taxon>
        <taxon>Metazoa</taxon>
        <taxon>Chordata</taxon>
        <taxon>Craniata</taxon>
        <taxon>Vertebrata</taxon>
        <taxon>Euteleostomi</taxon>
        <taxon>Actinopterygii</taxon>
        <taxon>Neopterygii</taxon>
        <taxon>Teleostei</taxon>
        <taxon>Neoteleostei</taxon>
        <taxon>Acanthomorphata</taxon>
        <taxon>Gobiaria</taxon>
        <taxon>Gobiiformes</taxon>
        <taxon>Gobioidei</taxon>
        <taxon>Gobiidae</taxon>
        <taxon>Gobiinae</taxon>
        <taxon>Knipowitschia</taxon>
    </lineage>
</organism>
<protein>
    <recommendedName>
        <fullName evidence="4">Secreted protein</fullName>
    </recommendedName>
</protein>
<feature type="chain" id="PRO_5043348669" description="Secreted protein" evidence="1">
    <location>
        <begin position="27"/>
        <end position="86"/>
    </location>
</feature>
<proteinExistence type="predicted"/>
<name>A0AAV2J890_KNICA</name>
<evidence type="ECO:0000313" key="2">
    <source>
        <dbReference type="EMBL" id="CAL1572616.1"/>
    </source>
</evidence>
<dbReference type="Proteomes" id="UP001497482">
    <property type="component" value="Chromosome 11"/>
</dbReference>